<organism evidence="5">
    <name type="scientific">Glycine max</name>
    <name type="common">Soybean</name>
    <name type="synonym">Glycine hispida</name>
    <dbReference type="NCBI Taxonomy" id="3847"/>
    <lineage>
        <taxon>Eukaryota</taxon>
        <taxon>Viridiplantae</taxon>
        <taxon>Streptophyta</taxon>
        <taxon>Embryophyta</taxon>
        <taxon>Tracheophyta</taxon>
        <taxon>Spermatophyta</taxon>
        <taxon>Magnoliopsida</taxon>
        <taxon>eudicotyledons</taxon>
        <taxon>Gunneridae</taxon>
        <taxon>Pentapetalae</taxon>
        <taxon>rosids</taxon>
        <taxon>fabids</taxon>
        <taxon>Fabales</taxon>
        <taxon>Fabaceae</taxon>
        <taxon>Papilionoideae</taxon>
        <taxon>50 kb inversion clade</taxon>
        <taxon>NPAAA clade</taxon>
        <taxon>indigoferoid/millettioid clade</taxon>
        <taxon>Phaseoleae</taxon>
        <taxon>Glycine</taxon>
        <taxon>Glycine subgen. Soja</taxon>
    </lineage>
</organism>
<dbReference type="SMR" id="A0A0R0JS72"/>
<dbReference type="PANTHER" id="PTHR11760:SF19">
    <property type="entry name" value="SMALL RIBOSOMAL SUBUNIT PROTEIN US3C"/>
    <property type="match status" value="1"/>
</dbReference>
<dbReference type="InterPro" id="IPR057258">
    <property type="entry name" value="Ribosomal_uS3"/>
</dbReference>
<dbReference type="Pfam" id="PF00189">
    <property type="entry name" value="Ribosomal_S3_C"/>
    <property type="match status" value="1"/>
</dbReference>
<accession>A0A0R0JS72</accession>
<evidence type="ECO:0000256" key="2">
    <source>
        <dbReference type="ARBA" id="ARBA00022980"/>
    </source>
</evidence>
<comment type="similarity">
    <text evidence="1">Belongs to the universal ribosomal protein uS3 family.</text>
</comment>
<evidence type="ECO:0000313" key="7">
    <source>
        <dbReference type="Proteomes" id="UP000008827"/>
    </source>
</evidence>
<evidence type="ECO:0000313" key="5">
    <source>
        <dbReference type="EMBL" id="KRH57694.1"/>
    </source>
</evidence>
<sequence>MDKICKEKERGKNHQKEHMPKFEFRWTGHIDGKEIALVEWIREGRVPLQAIQAKIDCCYYTVQAIYGVLGIKNLDII</sequence>
<dbReference type="AlphaFoldDB" id="A0A0R0JS72"/>
<dbReference type="InterPro" id="IPR036419">
    <property type="entry name" value="Ribosomal_S3_C_sf"/>
</dbReference>
<dbReference type="EMBL" id="CM000838">
    <property type="protein sequence ID" value="KRH57694.1"/>
    <property type="molecule type" value="Genomic_DNA"/>
</dbReference>
<dbReference type="PANTHER" id="PTHR11760">
    <property type="entry name" value="30S/40S RIBOSOMAL PROTEIN S3"/>
    <property type="match status" value="1"/>
</dbReference>
<dbReference type="SUPFAM" id="SSF54821">
    <property type="entry name" value="Ribosomal protein S3 C-terminal domain"/>
    <property type="match status" value="1"/>
</dbReference>
<reference evidence="5" key="3">
    <citation type="submission" date="2018-07" db="EMBL/GenBank/DDBJ databases">
        <title>WGS assembly of Glycine max.</title>
        <authorList>
            <person name="Schmutz J."/>
            <person name="Cannon S."/>
            <person name="Schlueter J."/>
            <person name="Ma J."/>
            <person name="Mitros T."/>
            <person name="Nelson W."/>
            <person name="Hyten D."/>
            <person name="Song Q."/>
            <person name="Thelen J."/>
            <person name="Cheng J."/>
            <person name="Xu D."/>
            <person name="Hellsten U."/>
            <person name="May G."/>
            <person name="Yu Y."/>
            <person name="Sakurai T."/>
            <person name="Umezawa T."/>
            <person name="Bhattacharyya M."/>
            <person name="Sandhu D."/>
            <person name="Valliyodan B."/>
            <person name="Lindquist E."/>
            <person name="Peto M."/>
            <person name="Grant D."/>
            <person name="Shu S."/>
            <person name="Goodstein D."/>
            <person name="Barry K."/>
            <person name="Futrell-Griggs M."/>
            <person name="Abernathy B."/>
            <person name="Du J."/>
            <person name="Tian Z."/>
            <person name="Zhu L."/>
            <person name="Gill N."/>
            <person name="Joshi T."/>
            <person name="Libault M."/>
            <person name="Sethuraman A."/>
            <person name="Zhang X."/>
            <person name="Shinozaki K."/>
            <person name="Nguyen H."/>
            <person name="Wing R."/>
            <person name="Cregan P."/>
            <person name="Specht J."/>
            <person name="Grimwood J."/>
            <person name="Rokhsar D."/>
            <person name="Stacey G."/>
            <person name="Shoemaker R."/>
            <person name="Jackson S."/>
        </authorList>
    </citation>
    <scope>NUCLEOTIDE SEQUENCE</scope>
    <source>
        <tissue evidence="5">Callus</tissue>
    </source>
</reference>
<dbReference type="Proteomes" id="UP000008827">
    <property type="component" value="Chromosome 5"/>
</dbReference>
<dbReference type="InterPro" id="IPR001351">
    <property type="entry name" value="Ribosomal_uS3_C"/>
</dbReference>
<dbReference type="InParanoid" id="A0A0R0JS72"/>
<reference evidence="5 6" key="1">
    <citation type="journal article" date="2010" name="Nature">
        <title>Genome sequence of the palaeopolyploid soybean.</title>
        <authorList>
            <person name="Schmutz J."/>
            <person name="Cannon S.B."/>
            <person name="Schlueter J."/>
            <person name="Ma J."/>
            <person name="Mitros T."/>
            <person name="Nelson W."/>
            <person name="Hyten D.L."/>
            <person name="Song Q."/>
            <person name="Thelen J.J."/>
            <person name="Cheng J."/>
            <person name="Xu D."/>
            <person name="Hellsten U."/>
            <person name="May G.D."/>
            <person name="Yu Y."/>
            <person name="Sakurai T."/>
            <person name="Umezawa T."/>
            <person name="Bhattacharyya M.K."/>
            <person name="Sandhu D."/>
            <person name="Valliyodan B."/>
            <person name="Lindquist E."/>
            <person name="Peto M."/>
            <person name="Grant D."/>
            <person name="Shu S."/>
            <person name="Goodstein D."/>
            <person name="Barry K."/>
            <person name="Futrell-Griggs M."/>
            <person name="Abernathy B."/>
            <person name="Du J."/>
            <person name="Tian Z."/>
            <person name="Zhu L."/>
            <person name="Gill N."/>
            <person name="Joshi T."/>
            <person name="Libault M."/>
            <person name="Sethuraman A."/>
            <person name="Zhang X.-C."/>
            <person name="Shinozaki K."/>
            <person name="Nguyen H.T."/>
            <person name="Wing R.A."/>
            <person name="Cregan P."/>
            <person name="Specht J."/>
            <person name="Grimwood J."/>
            <person name="Rokhsar D."/>
            <person name="Stacey G."/>
            <person name="Shoemaker R.C."/>
            <person name="Jackson S.A."/>
        </authorList>
    </citation>
    <scope>NUCLEOTIDE SEQUENCE</scope>
    <source>
        <strain evidence="6">cv. Williams 82</strain>
        <tissue evidence="5">Callus</tissue>
    </source>
</reference>
<evidence type="ECO:0000256" key="3">
    <source>
        <dbReference type="ARBA" id="ARBA00023274"/>
    </source>
</evidence>
<keyword evidence="2" id="KW-0689">Ribosomal protein</keyword>
<dbReference type="GO" id="GO:0006412">
    <property type="term" value="P:translation"/>
    <property type="evidence" value="ECO:0007669"/>
    <property type="project" value="InterPro"/>
</dbReference>
<reference evidence="6" key="2">
    <citation type="submission" date="2018-02" db="UniProtKB">
        <authorList>
            <consortium name="EnsemblPlants"/>
        </authorList>
    </citation>
    <scope>IDENTIFICATION</scope>
    <source>
        <strain evidence="6">Williams 82</strain>
    </source>
</reference>
<name>A0A0R0JS72_SOYBN</name>
<protein>
    <recommendedName>
        <fullName evidence="4">Small ribosomal subunit protein uS3 C-terminal domain-containing protein</fullName>
    </recommendedName>
</protein>
<evidence type="ECO:0000259" key="4">
    <source>
        <dbReference type="Pfam" id="PF00189"/>
    </source>
</evidence>
<dbReference type="STRING" id="3847.A0A0R0JS72"/>
<keyword evidence="3" id="KW-0687">Ribonucleoprotein</keyword>
<dbReference type="GO" id="GO:1990904">
    <property type="term" value="C:ribonucleoprotein complex"/>
    <property type="evidence" value="ECO:0007669"/>
    <property type="project" value="UniProtKB-KW"/>
</dbReference>
<dbReference type="Gramene" id="KRH57694">
    <property type="protein sequence ID" value="KRH57694"/>
    <property type="gene ID" value="GLYMA_05G078200"/>
</dbReference>
<dbReference type="GO" id="GO:0005840">
    <property type="term" value="C:ribosome"/>
    <property type="evidence" value="ECO:0007669"/>
    <property type="project" value="UniProtKB-KW"/>
</dbReference>
<evidence type="ECO:0000256" key="1">
    <source>
        <dbReference type="ARBA" id="ARBA00010761"/>
    </source>
</evidence>
<keyword evidence="7" id="KW-1185">Reference proteome</keyword>
<evidence type="ECO:0000313" key="6">
    <source>
        <dbReference type="EnsemblPlants" id="KRH57694"/>
    </source>
</evidence>
<feature type="domain" description="Small ribosomal subunit protein uS3 C-terminal" evidence="4">
    <location>
        <begin position="25"/>
        <end position="72"/>
    </location>
</feature>
<gene>
    <name evidence="5" type="ORF">GLYMA_05G078200</name>
</gene>
<dbReference type="Gene3D" id="3.30.1140.32">
    <property type="entry name" value="Ribosomal protein S3, C-terminal domain"/>
    <property type="match status" value="1"/>
</dbReference>
<dbReference type="GO" id="GO:0003735">
    <property type="term" value="F:structural constituent of ribosome"/>
    <property type="evidence" value="ECO:0007669"/>
    <property type="project" value="InterPro"/>
</dbReference>
<proteinExistence type="inferred from homology"/>
<dbReference type="EnsemblPlants" id="KRH57694">
    <property type="protein sequence ID" value="KRH57694"/>
    <property type="gene ID" value="GLYMA_05G078200"/>
</dbReference>